<reference evidence="2" key="1">
    <citation type="submission" date="2015-04" db="EMBL/GenBank/DDBJ databases">
        <title>The genome sequence of the plant pathogenic Rhizarian Plasmodiophora brassicae reveals insights in its biotrophic life cycle and the origin of chitin synthesis.</title>
        <authorList>
            <person name="Schwelm A."/>
            <person name="Fogelqvist J."/>
            <person name="Knaust A."/>
            <person name="Julke S."/>
            <person name="Lilja T."/>
            <person name="Dhandapani V."/>
            <person name="Bonilla-Rosso G."/>
            <person name="Karlsson M."/>
            <person name="Shevchenko A."/>
            <person name="Choi S.R."/>
            <person name="Kim H.G."/>
            <person name="Park J.Y."/>
            <person name="Lim Y.P."/>
            <person name="Ludwig-Muller J."/>
            <person name="Dixelius C."/>
        </authorList>
    </citation>
    <scope>NUCLEOTIDE SEQUENCE</scope>
    <source>
        <tissue evidence="2">Potato root galls</tissue>
    </source>
</reference>
<dbReference type="AlphaFoldDB" id="A0A0H5RA98"/>
<sequence length="367" mass="40115">MDQQVVQTSSEGDQTDPLVTILELSPDDATTDTGVPHHGEPFDHNIVSEDQIRSVIDSESVSTGIDGGVDILSSPHIDDDIPHIMARDSQAVNSPSCGLLSNDRSDDENGCILQVSNGLPPADEDFSISSMSEEFIRFTAQQGSASPCGDVPDVNSSSSPSDNIRSDNSPEEVFVKDGENWFDFGESETPENANEDDEWGDFAQQDEKTSVDEVDDWGSFEKPAQASAIPWDESADEVQKAIAKCLYDVIPEIERLNLPQNFEMEGPKLSDLLEKWNSGLITSDGRLKPLASTAIFYQSPLCDMVFSDMGCTETPQAPFQKLRRKFSLHSDNCPYPQAVEPGSISWLTDSEQKNSENEAPGDTAKVL</sequence>
<proteinExistence type="predicted"/>
<feature type="region of interest" description="Disordered" evidence="1">
    <location>
        <begin position="141"/>
        <end position="170"/>
    </location>
</feature>
<evidence type="ECO:0000256" key="1">
    <source>
        <dbReference type="SAM" id="MobiDB-lite"/>
    </source>
</evidence>
<feature type="region of interest" description="Disordered" evidence="1">
    <location>
        <begin position="25"/>
        <end position="44"/>
    </location>
</feature>
<feature type="compositionally biased region" description="Basic and acidic residues" evidence="1">
    <location>
        <begin position="35"/>
        <end position="44"/>
    </location>
</feature>
<dbReference type="EMBL" id="HACM01010279">
    <property type="protein sequence ID" value="CRZ10721.1"/>
    <property type="molecule type" value="Transcribed_RNA"/>
</dbReference>
<name>A0A0H5RA98_9EUKA</name>
<accession>A0A0H5RA98</accession>
<organism evidence="2">
    <name type="scientific">Spongospora subterranea</name>
    <dbReference type="NCBI Taxonomy" id="70186"/>
    <lineage>
        <taxon>Eukaryota</taxon>
        <taxon>Sar</taxon>
        <taxon>Rhizaria</taxon>
        <taxon>Endomyxa</taxon>
        <taxon>Phytomyxea</taxon>
        <taxon>Plasmodiophorida</taxon>
        <taxon>Plasmodiophoridae</taxon>
        <taxon>Spongospora</taxon>
    </lineage>
</organism>
<feature type="region of interest" description="Disordered" evidence="1">
    <location>
        <begin position="344"/>
        <end position="367"/>
    </location>
</feature>
<protein>
    <submittedName>
        <fullName evidence="2">Uncharacterized protein</fullName>
    </submittedName>
</protein>
<feature type="compositionally biased region" description="Low complexity" evidence="1">
    <location>
        <begin position="152"/>
        <end position="167"/>
    </location>
</feature>
<evidence type="ECO:0000313" key="2">
    <source>
        <dbReference type="EMBL" id="CRZ10721.1"/>
    </source>
</evidence>